<keyword evidence="5" id="KW-1185">Reference proteome</keyword>
<dbReference type="Proteomes" id="UP000239907">
    <property type="component" value="Unassembled WGS sequence"/>
</dbReference>
<dbReference type="NCBIfam" id="TIGR01777">
    <property type="entry name" value="yfcH"/>
    <property type="match status" value="1"/>
</dbReference>
<dbReference type="RefSeq" id="WP_105044337.1">
    <property type="nucleotide sequence ID" value="NZ_MQWA01000001.1"/>
</dbReference>
<dbReference type="PANTHER" id="PTHR11092">
    <property type="entry name" value="SUGAR NUCLEOTIDE EPIMERASE RELATED"/>
    <property type="match status" value="1"/>
</dbReference>
<feature type="domain" description="NAD-dependent epimerase/dehydratase" evidence="2">
    <location>
        <begin position="4"/>
        <end position="226"/>
    </location>
</feature>
<comment type="caution">
    <text evidence="4">The sequence shown here is derived from an EMBL/GenBank/DDBJ whole genome shotgun (WGS) entry which is preliminary data.</text>
</comment>
<dbReference type="AlphaFoldDB" id="A0A2S7U683"/>
<accession>A0A2S7U683</accession>
<dbReference type="InterPro" id="IPR013549">
    <property type="entry name" value="DUF1731"/>
</dbReference>
<dbReference type="InterPro" id="IPR036291">
    <property type="entry name" value="NAD(P)-bd_dom_sf"/>
</dbReference>
<feature type="domain" description="DUF1731" evidence="3">
    <location>
        <begin position="256"/>
        <end position="295"/>
    </location>
</feature>
<evidence type="ECO:0000259" key="3">
    <source>
        <dbReference type="Pfam" id="PF08338"/>
    </source>
</evidence>
<evidence type="ECO:0000259" key="2">
    <source>
        <dbReference type="Pfam" id="PF01370"/>
    </source>
</evidence>
<sequence length="301" mass="33647">MKTIVIAGANGFLGRVISRYFLQKKWNVIGIARNQRGVVEGVDYVEWDGKTLGVWTEALEWVDVLVNLAGRSVNCRYGEENRQAVLDSRVKTTQLLGEAVAECENPPKVWINSSTATIYRHAEDRPQGDFDGEIGAGFSVNVAKAWEKAFFEDDLNSVRKIAIRSAVVMADEPETVWTVLQRLARLGLGGKMGSGKQRVSWISDLDFARAVEWLAENDAATGTYNVSAPNPVTNANLMRCVRDSVGMRIGLPATVWMLEIGTFFMRTETELVLKSRWVIPTRLLAEGFQFEDPDLIEWSDK</sequence>
<proteinExistence type="inferred from homology"/>
<organism evidence="4 5">
    <name type="scientific">Rubritalea profundi</name>
    <dbReference type="NCBI Taxonomy" id="1658618"/>
    <lineage>
        <taxon>Bacteria</taxon>
        <taxon>Pseudomonadati</taxon>
        <taxon>Verrucomicrobiota</taxon>
        <taxon>Verrucomicrobiia</taxon>
        <taxon>Verrucomicrobiales</taxon>
        <taxon>Rubritaleaceae</taxon>
        <taxon>Rubritalea</taxon>
    </lineage>
</organism>
<evidence type="ECO:0000313" key="5">
    <source>
        <dbReference type="Proteomes" id="UP000239907"/>
    </source>
</evidence>
<gene>
    <name evidence="4" type="ORF">BSZ32_15935</name>
</gene>
<dbReference type="PANTHER" id="PTHR11092:SF0">
    <property type="entry name" value="EPIMERASE FAMILY PROTEIN SDR39U1"/>
    <property type="match status" value="1"/>
</dbReference>
<dbReference type="InterPro" id="IPR001509">
    <property type="entry name" value="Epimerase_deHydtase"/>
</dbReference>
<dbReference type="Pfam" id="PF01370">
    <property type="entry name" value="Epimerase"/>
    <property type="match status" value="1"/>
</dbReference>
<dbReference type="Pfam" id="PF08338">
    <property type="entry name" value="DUF1731"/>
    <property type="match status" value="1"/>
</dbReference>
<protein>
    <submittedName>
        <fullName evidence="4">TIGR01777 family protein</fullName>
    </submittedName>
</protein>
<dbReference type="SUPFAM" id="SSF51735">
    <property type="entry name" value="NAD(P)-binding Rossmann-fold domains"/>
    <property type="match status" value="1"/>
</dbReference>
<reference evidence="4 5" key="1">
    <citation type="submission" date="2016-12" db="EMBL/GenBank/DDBJ databases">
        <title>Study of bacterial adaptation to deep sea.</title>
        <authorList>
            <person name="Song J."/>
            <person name="Yoshizawa S."/>
            <person name="Kogure K."/>
        </authorList>
    </citation>
    <scope>NUCLEOTIDE SEQUENCE [LARGE SCALE GENOMIC DNA]</scope>
    <source>
        <strain evidence="4 5">SAORIC-165</strain>
    </source>
</reference>
<evidence type="ECO:0000313" key="4">
    <source>
        <dbReference type="EMBL" id="PQJ29822.1"/>
    </source>
</evidence>
<dbReference type="InterPro" id="IPR010099">
    <property type="entry name" value="SDR39U1"/>
</dbReference>
<dbReference type="EMBL" id="MQWA01000001">
    <property type="protein sequence ID" value="PQJ29822.1"/>
    <property type="molecule type" value="Genomic_DNA"/>
</dbReference>
<evidence type="ECO:0000256" key="1">
    <source>
        <dbReference type="ARBA" id="ARBA00009353"/>
    </source>
</evidence>
<name>A0A2S7U683_9BACT</name>
<dbReference type="Gene3D" id="3.40.50.720">
    <property type="entry name" value="NAD(P)-binding Rossmann-like Domain"/>
    <property type="match status" value="1"/>
</dbReference>
<comment type="similarity">
    <text evidence="1">Belongs to the NAD(P)-dependent epimerase/dehydratase family. SDR39U1 subfamily.</text>
</comment>
<dbReference type="OrthoDB" id="9801773at2"/>